<dbReference type="EMBL" id="BAAARV010000046">
    <property type="protein sequence ID" value="GAA2359708.1"/>
    <property type="molecule type" value="Genomic_DNA"/>
</dbReference>
<dbReference type="PANTHER" id="PTHR10192">
    <property type="entry name" value="MOLYBDOPTERIN BIOSYNTHESIS PROTEIN"/>
    <property type="match status" value="1"/>
</dbReference>
<dbReference type="InterPro" id="IPR036135">
    <property type="entry name" value="MoeA_linker/N_sf"/>
</dbReference>
<dbReference type="InterPro" id="IPR038987">
    <property type="entry name" value="MoeA-like"/>
</dbReference>
<keyword evidence="5" id="KW-0460">Magnesium</keyword>
<feature type="domain" description="MoaB/Mog" evidence="6">
    <location>
        <begin position="180"/>
        <end position="317"/>
    </location>
</feature>
<evidence type="ECO:0000313" key="8">
    <source>
        <dbReference type="Proteomes" id="UP001501444"/>
    </source>
</evidence>
<dbReference type="SUPFAM" id="SSF63882">
    <property type="entry name" value="MoeA N-terminal region -like"/>
    <property type="match status" value="1"/>
</dbReference>
<dbReference type="InterPro" id="IPR005110">
    <property type="entry name" value="MoeA_linker/N"/>
</dbReference>
<keyword evidence="5" id="KW-0808">Transferase</keyword>
<evidence type="ECO:0000256" key="4">
    <source>
        <dbReference type="ARBA" id="ARBA00047317"/>
    </source>
</evidence>
<comment type="cofactor">
    <cofactor evidence="5">
        <name>Mg(2+)</name>
        <dbReference type="ChEBI" id="CHEBI:18420"/>
    </cofactor>
</comment>
<dbReference type="PANTHER" id="PTHR10192:SF5">
    <property type="entry name" value="GEPHYRIN"/>
    <property type="match status" value="1"/>
</dbReference>
<name>A0ABN3GT45_9ACTN</name>
<dbReference type="RefSeq" id="WP_344615318.1">
    <property type="nucleotide sequence ID" value="NZ_BAAARV010000046.1"/>
</dbReference>
<comment type="similarity">
    <text evidence="2 5">Belongs to the MoeA family.</text>
</comment>
<dbReference type="InterPro" id="IPR036425">
    <property type="entry name" value="MoaB/Mog-like_dom_sf"/>
</dbReference>
<accession>A0ABN3GT45</accession>
<evidence type="ECO:0000256" key="2">
    <source>
        <dbReference type="ARBA" id="ARBA00010763"/>
    </source>
</evidence>
<dbReference type="Proteomes" id="UP001501444">
    <property type="component" value="Unassembled WGS sequence"/>
</dbReference>
<evidence type="ECO:0000256" key="5">
    <source>
        <dbReference type="RuleBase" id="RU365090"/>
    </source>
</evidence>
<protein>
    <recommendedName>
        <fullName evidence="5">Molybdopterin molybdenumtransferase</fullName>
        <ecNumber evidence="5">2.10.1.1</ecNumber>
    </recommendedName>
</protein>
<reference evidence="7 8" key="1">
    <citation type="journal article" date="2019" name="Int. J. Syst. Evol. Microbiol.">
        <title>The Global Catalogue of Microorganisms (GCM) 10K type strain sequencing project: providing services to taxonomists for standard genome sequencing and annotation.</title>
        <authorList>
            <consortium name="The Broad Institute Genomics Platform"/>
            <consortium name="The Broad Institute Genome Sequencing Center for Infectious Disease"/>
            <person name="Wu L."/>
            <person name="Ma J."/>
        </authorList>
    </citation>
    <scope>NUCLEOTIDE SEQUENCE [LARGE SCALE GENOMIC DNA]</scope>
    <source>
        <strain evidence="7 8">JCM 3272</strain>
    </source>
</reference>
<dbReference type="SUPFAM" id="SSF53218">
    <property type="entry name" value="Molybdenum cofactor biosynthesis proteins"/>
    <property type="match status" value="1"/>
</dbReference>
<evidence type="ECO:0000256" key="1">
    <source>
        <dbReference type="ARBA" id="ARBA00002901"/>
    </source>
</evidence>
<evidence type="ECO:0000256" key="3">
    <source>
        <dbReference type="ARBA" id="ARBA00022505"/>
    </source>
</evidence>
<organism evidence="7 8">
    <name type="scientific">Dactylosporangium salmoneum</name>
    <dbReference type="NCBI Taxonomy" id="53361"/>
    <lineage>
        <taxon>Bacteria</taxon>
        <taxon>Bacillati</taxon>
        <taxon>Actinomycetota</taxon>
        <taxon>Actinomycetes</taxon>
        <taxon>Micromonosporales</taxon>
        <taxon>Micromonosporaceae</taxon>
        <taxon>Dactylosporangium</taxon>
    </lineage>
</organism>
<dbReference type="Gene3D" id="2.170.190.11">
    <property type="entry name" value="Molybdopterin biosynthesis moea protein, domain 3"/>
    <property type="match status" value="1"/>
</dbReference>
<comment type="catalytic activity">
    <reaction evidence="4">
        <text>adenylyl-molybdopterin + molybdate = Mo-molybdopterin + AMP + H(+)</text>
        <dbReference type="Rhea" id="RHEA:35047"/>
        <dbReference type="ChEBI" id="CHEBI:15378"/>
        <dbReference type="ChEBI" id="CHEBI:36264"/>
        <dbReference type="ChEBI" id="CHEBI:62727"/>
        <dbReference type="ChEBI" id="CHEBI:71302"/>
        <dbReference type="ChEBI" id="CHEBI:456215"/>
        <dbReference type="EC" id="2.10.1.1"/>
    </reaction>
</comment>
<dbReference type="Gene3D" id="3.90.105.10">
    <property type="entry name" value="Molybdopterin biosynthesis moea protein, domain 2"/>
    <property type="match status" value="1"/>
</dbReference>
<sequence>MTLAIERHRTPVTTDWASARLLAHMLPTPGPAELVPLAEAAGRTLAAPLRAATALPGFDNAAMDGYAVRGTGPWRVGDRILAGCADVPAALADGTAAEIATGAPVPAGTDRVVPYEAAERIGDLVMAADNTRRHIRRRGEYVRPEQPLLSAGATVTVPVLGLAAAIGLDAVAVYPRPRVRLLVSGNELVTAGPPPWGRMRDAIGPMLVPLLASWGAELVGTTMIGDDADGFAAAVADSAADADLTVVCGASSVGPADGLHQALDRLRAVVYVDGVDCRPGHPQVLARAGSGWIAGLPGNPYAALVAAFTIVEPMLAGLTGRPLPQPRRARLAGTLTPDDRRTRILPVRTAAEGVRLVDGGQPGFLGGAAAADAFAVVPPGPLADSVELLHLPQ</sequence>
<dbReference type="Pfam" id="PF03453">
    <property type="entry name" value="MoeA_N"/>
    <property type="match status" value="1"/>
</dbReference>
<comment type="function">
    <text evidence="1 5">Catalyzes the insertion of molybdate into adenylated molybdopterin with the concomitant release of AMP.</text>
</comment>
<evidence type="ECO:0000313" key="7">
    <source>
        <dbReference type="EMBL" id="GAA2359708.1"/>
    </source>
</evidence>
<dbReference type="CDD" id="cd00887">
    <property type="entry name" value="MoeA"/>
    <property type="match status" value="1"/>
</dbReference>
<keyword evidence="5" id="KW-0501">Molybdenum cofactor biosynthesis</keyword>
<comment type="pathway">
    <text evidence="5">Cofactor biosynthesis; molybdopterin biosynthesis.</text>
</comment>
<dbReference type="EC" id="2.10.1.1" evidence="5"/>
<keyword evidence="5" id="KW-0479">Metal-binding</keyword>
<keyword evidence="8" id="KW-1185">Reference proteome</keyword>
<proteinExistence type="inferred from homology"/>
<dbReference type="Pfam" id="PF00994">
    <property type="entry name" value="MoCF_biosynth"/>
    <property type="match status" value="1"/>
</dbReference>
<dbReference type="InterPro" id="IPR001453">
    <property type="entry name" value="MoaB/Mog_dom"/>
</dbReference>
<dbReference type="Gene3D" id="2.40.340.10">
    <property type="entry name" value="MoeA, C-terminal, domain IV"/>
    <property type="match status" value="1"/>
</dbReference>
<dbReference type="InterPro" id="IPR036688">
    <property type="entry name" value="MoeA_C_domain_IV_sf"/>
</dbReference>
<gene>
    <name evidence="7" type="ORF">GCM10010170_054130</name>
</gene>
<dbReference type="Gene3D" id="3.40.980.10">
    <property type="entry name" value="MoaB/Mog-like domain"/>
    <property type="match status" value="1"/>
</dbReference>
<keyword evidence="3 5" id="KW-0500">Molybdenum</keyword>
<evidence type="ECO:0000259" key="6">
    <source>
        <dbReference type="SMART" id="SM00852"/>
    </source>
</evidence>
<comment type="caution">
    <text evidence="7">The sequence shown here is derived from an EMBL/GenBank/DDBJ whole genome shotgun (WGS) entry which is preliminary data.</text>
</comment>
<dbReference type="SMART" id="SM00852">
    <property type="entry name" value="MoCF_biosynth"/>
    <property type="match status" value="1"/>
</dbReference>